<feature type="region of interest" description="Disordered" evidence="1">
    <location>
        <begin position="86"/>
        <end position="129"/>
    </location>
</feature>
<dbReference type="HOGENOM" id="CLU_148589_1_0_5"/>
<keyword evidence="3" id="KW-1185">Reference proteome</keyword>
<dbReference type="OrthoDB" id="8456606at2"/>
<dbReference type="RefSeq" id="WP_013216086.1">
    <property type="nucleotide sequence ID" value="NC_014313.1"/>
</dbReference>
<evidence type="ECO:0000313" key="3">
    <source>
        <dbReference type="Proteomes" id="UP000002033"/>
    </source>
</evidence>
<dbReference type="EMBL" id="CP002083">
    <property type="protein sequence ID" value="ADJ23927.1"/>
    <property type="molecule type" value="Genomic_DNA"/>
</dbReference>
<evidence type="ECO:0000256" key="1">
    <source>
        <dbReference type="SAM" id="MobiDB-lite"/>
    </source>
</evidence>
<evidence type="ECO:0008006" key="4">
    <source>
        <dbReference type="Google" id="ProtNLM"/>
    </source>
</evidence>
<reference evidence="3" key="1">
    <citation type="journal article" date="2011" name="J. Bacteriol.">
        <title>Genome sequences of eight morphologically diverse alphaproteobacteria.</title>
        <authorList>
            <consortium name="US DOE Joint Genome Institute"/>
            <person name="Brown P.J."/>
            <person name="Kysela D.T."/>
            <person name="Buechlein A."/>
            <person name="Hemmerich C."/>
            <person name="Brun Y.V."/>
        </authorList>
    </citation>
    <scope>NUCLEOTIDE SEQUENCE [LARGE SCALE GENOMIC DNA]</scope>
    <source>
        <strain evidence="3">ATCC 51888 / DSM 1869 / NCIB 11706 / TK 0415</strain>
    </source>
</reference>
<gene>
    <name evidence="2" type="ordered locus">Hden_2128</name>
</gene>
<protein>
    <recommendedName>
        <fullName evidence="4">Flagellar biosynthesis protein FliO</fullName>
    </recommendedName>
</protein>
<dbReference type="KEGG" id="hdn:Hden_2128"/>
<sequence precursor="true">MQSYIFWTLLLVVLGLASAGIAVFLRAYLNGTSPSSVLFRQKGERRLEVVDHASIDSRRKLLLIRRDGVEHLVMTGGPVDVVIETGITPPAAPPQAEIAPPRDRAGFRRPPMFARGSQPPPESDSGPQF</sequence>
<dbReference type="STRING" id="582899.Hden_2128"/>
<organism evidence="2 3">
    <name type="scientific">Hyphomicrobium denitrificans (strain ATCC 51888 / DSM 1869 / NCIMB 11706 / TK 0415)</name>
    <dbReference type="NCBI Taxonomy" id="582899"/>
    <lineage>
        <taxon>Bacteria</taxon>
        <taxon>Pseudomonadati</taxon>
        <taxon>Pseudomonadota</taxon>
        <taxon>Alphaproteobacteria</taxon>
        <taxon>Hyphomicrobiales</taxon>
        <taxon>Hyphomicrobiaceae</taxon>
        <taxon>Hyphomicrobium</taxon>
    </lineage>
</organism>
<accession>D8JQH3</accession>
<proteinExistence type="predicted"/>
<dbReference type="eggNOG" id="COG3115">
    <property type="taxonomic scope" value="Bacteria"/>
</dbReference>
<evidence type="ECO:0000313" key="2">
    <source>
        <dbReference type="EMBL" id="ADJ23927.1"/>
    </source>
</evidence>
<name>D8JQH3_HYPDA</name>
<dbReference type="Proteomes" id="UP000002033">
    <property type="component" value="Chromosome"/>
</dbReference>
<dbReference type="AlphaFoldDB" id="D8JQH3"/>